<dbReference type="Proteomes" id="UP001165962">
    <property type="component" value="Unassembled WGS sequence"/>
</dbReference>
<dbReference type="EMBL" id="JAAOIW010000006">
    <property type="protein sequence ID" value="NHN31872.1"/>
    <property type="molecule type" value="Genomic_DNA"/>
</dbReference>
<keyword evidence="4" id="KW-1185">Reference proteome</keyword>
<evidence type="ECO:0000256" key="1">
    <source>
        <dbReference type="SAM" id="SignalP"/>
    </source>
</evidence>
<feature type="chain" id="PRO_5047189674" evidence="1">
    <location>
        <begin position="22"/>
        <end position="191"/>
    </location>
</feature>
<protein>
    <submittedName>
        <fullName evidence="3">GerMN domain-containing protein</fullName>
    </submittedName>
</protein>
<proteinExistence type="predicted"/>
<dbReference type="Pfam" id="PF10646">
    <property type="entry name" value="Germane"/>
    <property type="match status" value="1"/>
</dbReference>
<accession>A0ABX0JAH0</accession>
<comment type="caution">
    <text evidence="3">The sequence shown here is derived from an EMBL/GenBank/DDBJ whole genome shotgun (WGS) entry which is preliminary data.</text>
</comment>
<keyword evidence="1" id="KW-0732">Signal</keyword>
<gene>
    <name evidence="3" type="ORF">G9U52_18715</name>
</gene>
<dbReference type="PROSITE" id="PS51257">
    <property type="entry name" value="PROKAR_LIPOPROTEIN"/>
    <property type="match status" value="1"/>
</dbReference>
<evidence type="ECO:0000313" key="4">
    <source>
        <dbReference type="Proteomes" id="UP001165962"/>
    </source>
</evidence>
<evidence type="ECO:0000259" key="2">
    <source>
        <dbReference type="Pfam" id="PF10646"/>
    </source>
</evidence>
<feature type="domain" description="GerMN" evidence="2">
    <location>
        <begin position="69"/>
        <end position="177"/>
    </location>
</feature>
<sequence length="191" mass="20690">MKQHIRIFLVGAIALSLSACGQQPANSSMAVKAPEAPITNSMVTPPAVQPNQEVEAKPSEQGVSHQIKAYYGDEQASKLVEQNVSINYKEEKDKYTTALWTLKKAPADSKLVPLGESLGFKSAVVKDKKLTLDITVSGEGRLGGPGEALLLQAIQKTLFQFPEVDSIDILVDGKPAETLMGHMELEHPIKR</sequence>
<dbReference type="RefSeq" id="WP_166152153.1">
    <property type="nucleotide sequence ID" value="NZ_JAAOIW010000006.1"/>
</dbReference>
<evidence type="ECO:0000313" key="3">
    <source>
        <dbReference type="EMBL" id="NHN31872.1"/>
    </source>
</evidence>
<feature type="signal peptide" evidence="1">
    <location>
        <begin position="1"/>
        <end position="21"/>
    </location>
</feature>
<dbReference type="InterPro" id="IPR019606">
    <property type="entry name" value="GerMN"/>
</dbReference>
<name>A0ABX0JAH0_9BACL</name>
<reference evidence="3" key="1">
    <citation type="submission" date="2020-03" db="EMBL/GenBank/DDBJ databases">
        <title>Draft sequencing of Paenibacilllus sp. S3N08.</title>
        <authorList>
            <person name="Kim D.-U."/>
        </authorList>
    </citation>
    <scope>NUCLEOTIDE SEQUENCE</scope>
    <source>
        <strain evidence="3">S3N08</strain>
    </source>
</reference>
<organism evidence="3 4">
    <name type="scientific">Paenibacillus agricola</name>
    <dbReference type="NCBI Taxonomy" id="2716264"/>
    <lineage>
        <taxon>Bacteria</taxon>
        <taxon>Bacillati</taxon>
        <taxon>Bacillota</taxon>
        <taxon>Bacilli</taxon>
        <taxon>Bacillales</taxon>
        <taxon>Paenibacillaceae</taxon>
        <taxon>Paenibacillus</taxon>
    </lineage>
</organism>